<protein>
    <submittedName>
        <fullName evidence="2">Uncharacterized protein</fullName>
    </submittedName>
</protein>
<sequence length="98" mass="11363">MRYTGGKEIDLTDRTPAVKKAFFDYYRDEVAAVLDSASADEIETALEEAFQQLVEECTIDFFDFKKKQKDVVQLIYIIVIVILVLALIFYKLGWNIKM</sequence>
<evidence type="ECO:0000256" key="1">
    <source>
        <dbReference type="SAM" id="Phobius"/>
    </source>
</evidence>
<evidence type="ECO:0000313" key="2">
    <source>
        <dbReference type="EMBL" id="MPM98557.1"/>
    </source>
</evidence>
<dbReference type="AlphaFoldDB" id="A0A645E9F8"/>
<name>A0A645E9F8_9ZZZZ</name>
<keyword evidence="1" id="KW-0472">Membrane</keyword>
<dbReference type="EMBL" id="VSSQ01044707">
    <property type="protein sequence ID" value="MPM98557.1"/>
    <property type="molecule type" value="Genomic_DNA"/>
</dbReference>
<proteinExistence type="predicted"/>
<gene>
    <name evidence="2" type="ORF">SDC9_145745</name>
</gene>
<reference evidence="2" key="1">
    <citation type="submission" date="2019-08" db="EMBL/GenBank/DDBJ databases">
        <authorList>
            <person name="Kucharzyk K."/>
            <person name="Murdoch R.W."/>
            <person name="Higgins S."/>
            <person name="Loffler F."/>
        </authorList>
    </citation>
    <scope>NUCLEOTIDE SEQUENCE</scope>
</reference>
<feature type="transmembrane region" description="Helical" evidence="1">
    <location>
        <begin position="74"/>
        <end position="92"/>
    </location>
</feature>
<accession>A0A645E9F8</accession>
<keyword evidence="1" id="KW-0812">Transmembrane</keyword>
<comment type="caution">
    <text evidence="2">The sequence shown here is derived from an EMBL/GenBank/DDBJ whole genome shotgun (WGS) entry which is preliminary data.</text>
</comment>
<organism evidence="2">
    <name type="scientific">bioreactor metagenome</name>
    <dbReference type="NCBI Taxonomy" id="1076179"/>
    <lineage>
        <taxon>unclassified sequences</taxon>
        <taxon>metagenomes</taxon>
        <taxon>ecological metagenomes</taxon>
    </lineage>
</organism>
<keyword evidence="1" id="KW-1133">Transmembrane helix</keyword>